<gene>
    <name evidence="1" type="ORF">NUW54_g5937</name>
</gene>
<name>A0ACC1PTP2_9APHY</name>
<evidence type="ECO:0000313" key="2">
    <source>
        <dbReference type="Proteomes" id="UP001144978"/>
    </source>
</evidence>
<organism evidence="1 2">
    <name type="scientific">Trametes sanguinea</name>
    <dbReference type="NCBI Taxonomy" id="158606"/>
    <lineage>
        <taxon>Eukaryota</taxon>
        <taxon>Fungi</taxon>
        <taxon>Dikarya</taxon>
        <taxon>Basidiomycota</taxon>
        <taxon>Agaricomycotina</taxon>
        <taxon>Agaricomycetes</taxon>
        <taxon>Polyporales</taxon>
        <taxon>Polyporaceae</taxon>
        <taxon>Trametes</taxon>
    </lineage>
</organism>
<accession>A0ACC1PTP2</accession>
<comment type="caution">
    <text evidence="1">The sequence shown here is derived from an EMBL/GenBank/DDBJ whole genome shotgun (WGS) entry which is preliminary data.</text>
</comment>
<dbReference type="Proteomes" id="UP001144978">
    <property type="component" value="Unassembled WGS sequence"/>
</dbReference>
<protein>
    <submittedName>
        <fullName evidence="1">Uncharacterized protein</fullName>
    </submittedName>
</protein>
<evidence type="ECO:0000313" key="1">
    <source>
        <dbReference type="EMBL" id="KAJ3002269.1"/>
    </source>
</evidence>
<sequence>MSPKSRASTTAKLMNPSSQDLKDLVLDYLMHHCHAAAARAFMSECGVKRVDPDGDDTMATTPARGTSQEDLQALEERLAMGELRKGALPCSLAV</sequence>
<proteinExistence type="predicted"/>
<reference evidence="1" key="1">
    <citation type="submission" date="2022-08" db="EMBL/GenBank/DDBJ databases">
        <title>Genome Sequence of Pycnoporus sanguineus.</title>
        <authorList>
            <person name="Buettner E."/>
        </authorList>
    </citation>
    <scope>NUCLEOTIDE SEQUENCE</scope>
    <source>
        <strain evidence="1">CG-C14</strain>
    </source>
</reference>
<keyword evidence="2" id="KW-1185">Reference proteome</keyword>
<dbReference type="EMBL" id="JANSHE010001524">
    <property type="protein sequence ID" value="KAJ3002269.1"/>
    <property type="molecule type" value="Genomic_DNA"/>
</dbReference>